<dbReference type="InterPro" id="IPR015422">
    <property type="entry name" value="PyrdxlP-dep_Trfase_small"/>
</dbReference>
<accession>A0A0W8G4P5</accession>
<dbReference type="PANTHER" id="PTHR13693:SF3">
    <property type="entry name" value="LD36009P"/>
    <property type="match status" value="1"/>
</dbReference>
<dbReference type="InterPro" id="IPR004839">
    <property type="entry name" value="Aminotransferase_I/II_large"/>
</dbReference>
<reference evidence="5" key="1">
    <citation type="journal article" date="2015" name="Proc. Natl. Acad. Sci. U.S.A.">
        <title>Networks of energetic and metabolic interactions define dynamics in microbial communities.</title>
        <authorList>
            <person name="Embree M."/>
            <person name="Liu J.K."/>
            <person name="Al-Bassam M.M."/>
            <person name="Zengler K."/>
        </authorList>
    </citation>
    <scope>NUCLEOTIDE SEQUENCE</scope>
</reference>
<name>A0A0W8G4P5_9ZZZZ</name>
<keyword evidence="5" id="KW-0012">Acyltransferase</keyword>
<dbReference type="Gene3D" id="3.40.640.10">
    <property type="entry name" value="Type I PLP-dependent aspartate aminotransferase-like (Major domain)"/>
    <property type="match status" value="1"/>
</dbReference>
<comment type="caution">
    <text evidence="5">The sequence shown here is derived from an EMBL/GenBank/DDBJ whole genome shotgun (WGS) entry which is preliminary data.</text>
</comment>
<dbReference type="EMBL" id="LNQE01000267">
    <property type="protein sequence ID" value="KUG28012.1"/>
    <property type="molecule type" value="Genomic_DNA"/>
</dbReference>
<organism evidence="5">
    <name type="scientific">hydrocarbon metagenome</name>
    <dbReference type="NCBI Taxonomy" id="938273"/>
    <lineage>
        <taxon>unclassified sequences</taxon>
        <taxon>metagenomes</taxon>
        <taxon>ecological metagenomes</taxon>
    </lineage>
</organism>
<dbReference type="PROSITE" id="PS00599">
    <property type="entry name" value="AA_TRANSFER_CLASS_2"/>
    <property type="match status" value="1"/>
</dbReference>
<protein>
    <submittedName>
        <fullName evidence="5">8-amino-7-oxononanoate synthase</fullName>
        <ecNumber evidence="5">2.3.1.47</ecNumber>
    </submittedName>
</protein>
<dbReference type="PANTHER" id="PTHR13693">
    <property type="entry name" value="CLASS II AMINOTRANSFERASE/8-AMINO-7-OXONONANOATE SYNTHASE"/>
    <property type="match status" value="1"/>
</dbReference>
<evidence type="ECO:0000256" key="2">
    <source>
        <dbReference type="ARBA" id="ARBA00022679"/>
    </source>
</evidence>
<evidence type="ECO:0000256" key="3">
    <source>
        <dbReference type="ARBA" id="ARBA00022898"/>
    </source>
</evidence>
<keyword evidence="3" id="KW-0663">Pyridoxal phosphate</keyword>
<dbReference type="InterPro" id="IPR015421">
    <property type="entry name" value="PyrdxlP-dep_Trfase_major"/>
</dbReference>
<keyword evidence="2 5" id="KW-0808">Transferase</keyword>
<proteinExistence type="predicted"/>
<evidence type="ECO:0000259" key="4">
    <source>
        <dbReference type="Pfam" id="PF00155"/>
    </source>
</evidence>
<dbReference type="InterPro" id="IPR015424">
    <property type="entry name" value="PyrdxlP-dep_Trfase"/>
</dbReference>
<sequence>MRLSKRCEHFNALHAEIASQGINPYFRPTAKTWGSEVEVAGKRLVMIGSNDYLGLSHDPRVMDASAKAVYAWGTGPGGSRFLSGNMVLHQLLEERLAAFVGKKGAVVHVTGFSTNLGALGCLITPADTVLCDRESHASIFEGIKSTRARISTFAHNDVQSAAKKIAEAKRARPDGDIFLITEGVFSMSGDVAVFGELAKLKDEFPDIIIYLDDAHGLGVLGPGGRGTALHFDVAAQTDFIMGTFSKAMASIGGFIAADDEGVLRYLRYQSRTQIFSAALPAANTTAVLTCLDILEKEPERVARLHQVTKRMREGYQAIGLRIGQSASPIIPIIIGSDEKAFQFSQALFENGVFALPAIYPAVPRGQALIRTAYMSTHEDRQMDFVLEVLDRLARQFRIRAQDVEEDEENGTASGMTPEVVAEGAARGRLSYL</sequence>
<evidence type="ECO:0000313" key="5">
    <source>
        <dbReference type="EMBL" id="KUG28012.1"/>
    </source>
</evidence>
<dbReference type="GO" id="GO:0030170">
    <property type="term" value="F:pyridoxal phosphate binding"/>
    <property type="evidence" value="ECO:0007669"/>
    <property type="project" value="InterPro"/>
</dbReference>
<dbReference type="SUPFAM" id="SSF53383">
    <property type="entry name" value="PLP-dependent transferases"/>
    <property type="match status" value="1"/>
</dbReference>
<evidence type="ECO:0000256" key="1">
    <source>
        <dbReference type="ARBA" id="ARBA00001933"/>
    </source>
</evidence>
<feature type="domain" description="Aminotransferase class I/classII large" evidence="4">
    <location>
        <begin position="45"/>
        <end position="388"/>
    </location>
</feature>
<gene>
    <name evidence="5" type="ORF">ASZ90_002125</name>
</gene>
<dbReference type="EC" id="2.3.1.47" evidence="5"/>
<dbReference type="Gene3D" id="3.90.1150.10">
    <property type="entry name" value="Aspartate Aminotransferase, domain 1"/>
    <property type="match status" value="1"/>
</dbReference>
<dbReference type="Pfam" id="PF00155">
    <property type="entry name" value="Aminotran_1_2"/>
    <property type="match status" value="1"/>
</dbReference>
<comment type="cofactor">
    <cofactor evidence="1">
        <name>pyridoxal 5'-phosphate</name>
        <dbReference type="ChEBI" id="CHEBI:597326"/>
    </cofactor>
</comment>
<dbReference type="AlphaFoldDB" id="A0A0W8G4P5"/>
<dbReference type="GO" id="GO:0008710">
    <property type="term" value="F:8-amino-7-oxononanoate synthase activity"/>
    <property type="evidence" value="ECO:0007669"/>
    <property type="project" value="UniProtKB-EC"/>
</dbReference>
<dbReference type="InterPro" id="IPR050087">
    <property type="entry name" value="AON_synthase_class-II"/>
</dbReference>
<dbReference type="InterPro" id="IPR001917">
    <property type="entry name" value="Aminotrans_II_pyridoxalP_BS"/>
</dbReference>